<feature type="short sequence motif" description="DGA/G" evidence="4">
    <location>
        <begin position="995"/>
        <end position="997"/>
    </location>
</feature>
<dbReference type="GO" id="GO:0016042">
    <property type="term" value="P:lipid catabolic process"/>
    <property type="evidence" value="ECO:0007669"/>
    <property type="project" value="UniProtKB-KW"/>
</dbReference>
<dbReference type="GO" id="GO:0046486">
    <property type="term" value="P:glycerolipid metabolic process"/>
    <property type="evidence" value="ECO:0007669"/>
    <property type="project" value="UniProtKB-ARBA"/>
</dbReference>
<dbReference type="GO" id="GO:0016020">
    <property type="term" value="C:membrane"/>
    <property type="evidence" value="ECO:0007669"/>
    <property type="project" value="TreeGrafter"/>
</dbReference>
<keyword evidence="1" id="KW-0378">Hydrolase</keyword>
<gene>
    <name evidence="6" type="ORF">B0J13DRAFT_556977</name>
</gene>
<dbReference type="PROSITE" id="PS51635">
    <property type="entry name" value="PNPLA"/>
    <property type="match status" value="1"/>
</dbReference>
<comment type="caution">
    <text evidence="4">Lacks conserved residue(s) required for the propagation of feature annotation.</text>
</comment>
<keyword evidence="3" id="KW-0443">Lipid metabolism</keyword>
<keyword evidence="2" id="KW-0442">Lipid degradation</keyword>
<evidence type="ECO:0000259" key="5">
    <source>
        <dbReference type="PROSITE" id="PS51635"/>
    </source>
</evidence>
<evidence type="ECO:0000313" key="7">
    <source>
        <dbReference type="Proteomes" id="UP000717696"/>
    </source>
</evidence>
<name>A0A9P9EPF1_9HYPO</name>
<proteinExistence type="predicted"/>
<evidence type="ECO:0000256" key="4">
    <source>
        <dbReference type="PROSITE-ProRule" id="PRU01161"/>
    </source>
</evidence>
<dbReference type="SUPFAM" id="SSF52540">
    <property type="entry name" value="P-loop containing nucleoside triphosphate hydrolases"/>
    <property type="match status" value="2"/>
</dbReference>
<dbReference type="Proteomes" id="UP000717696">
    <property type="component" value="Unassembled WGS sequence"/>
</dbReference>
<organism evidence="6 7">
    <name type="scientific">Dactylonectria estremocensis</name>
    <dbReference type="NCBI Taxonomy" id="1079267"/>
    <lineage>
        <taxon>Eukaryota</taxon>
        <taxon>Fungi</taxon>
        <taxon>Dikarya</taxon>
        <taxon>Ascomycota</taxon>
        <taxon>Pezizomycotina</taxon>
        <taxon>Sordariomycetes</taxon>
        <taxon>Hypocreomycetidae</taxon>
        <taxon>Hypocreales</taxon>
        <taxon>Nectriaceae</taxon>
        <taxon>Dactylonectria</taxon>
    </lineage>
</organism>
<evidence type="ECO:0000313" key="6">
    <source>
        <dbReference type="EMBL" id="KAH7141535.1"/>
    </source>
</evidence>
<evidence type="ECO:0000256" key="1">
    <source>
        <dbReference type="ARBA" id="ARBA00022801"/>
    </source>
</evidence>
<dbReference type="InterPro" id="IPR016035">
    <property type="entry name" value="Acyl_Trfase/lysoPLipase"/>
</dbReference>
<dbReference type="SUPFAM" id="SSF52151">
    <property type="entry name" value="FabD/lysophospholipase-like"/>
    <property type="match status" value="1"/>
</dbReference>
<accession>A0A9P9EPF1</accession>
<dbReference type="OrthoDB" id="194358at2759"/>
<dbReference type="EMBL" id="JAGMUU010000012">
    <property type="protein sequence ID" value="KAH7141535.1"/>
    <property type="molecule type" value="Genomic_DNA"/>
</dbReference>
<evidence type="ECO:0000256" key="3">
    <source>
        <dbReference type="ARBA" id="ARBA00023098"/>
    </source>
</evidence>
<dbReference type="CDD" id="cd07199">
    <property type="entry name" value="Pat17_PNPLA8_PNPLA9_like"/>
    <property type="match status" value="1"/>
</dbReference>
<dbReference type="InterPro" id="IPR002641">
    <property type="entry name" value="PNPLA_dom"/>
</dbReference>
<keyword evidence="7" id="KW-1185">Reference proteome</keyword>
<dbReference type="GO" id="GO:0019369">
    <property type="term" value="P:arachidonate metabolic process"/>
    <property type="evidence" value="ECO:0007669"/>
    <property type="project" value="TreeGrafter"/>
</dbReference>
<dbReference type="PANTHER" id="PTHR24185">
    <property type="entry name" value="CALCIUM-INDEPENDENT PHOSPHOLIPASE A2-GAMMA"/>
    <property type="match status" value="1"/>
</dbReference>
<dbReference type="GO" id="GO:0047499">
    <property type="term" value="F:calcium-independent phospholipase A2 activity"/>
    <property type="evidence" value="ECO:0007669"/>
    <property type="project" value="TreeGrafter"/>
</dbReference>
<comment type="caution">
    <text evidence="6">The sequence shown here is derived from an EMBL/GenBank/DDBJ whole genome shotgun (WGS) entry which is preliminary data.</text>
</comment>
<protein>
    <recommendedName>
        <fullName evidence="5">PNPLA domain-containing protein</fullName>
    </recommendedName>
</protein>
<dbReference type="AlphaFoldDB" id="A0A9P9EPF1"/>
<reference evidence="6" key="1">
    <citation type="journal article" date="2021" name="Nat. Commun.">
        <title>Genetic determinants of endophytism in the Arabidopsis root mycobiome.</title>
        <authorList>
            <person name="Mesny F."/>
            <person name="Miyauchi S."/>
            <person name="Thiergart T."/>
            <person name="Pickel B."/>
            <person name="Atanasova L."/>
            <person name="Karlsson M."/>
            <person name="Huettel B."/>
            <person name="Barry K.W."/>
            <person name="Haridas S."/>
            <person name="Chen C."/>
            <person name="Bauer D."/>
            <person name="Andreopoulos W."/>
            <person name="Pangilinan J."/>
            <person name="LaButti K."/>
            <person name="Riley R."/>
            <person name="Lipzen A."/>
            <person name="Clum A."/>
            <person name="Drula E."/>
            <person name="Henrissat B."/>
            <person name="Kohler A."/>
            <person name="Grigoriev I.V."/>
            <person name="Martin F.M."/>
            <person name="Hacquard S."/>
        </authorList>
    </citation>
    <scope>NUCLEOTIDE SEQUENCE</scope>
    <source>
        <strain evidence="6">MPI-CAGE-AT-0021</strain>
    </source>
</reference>
<dbReference type="Pfam" id="PF01734">
    <property type="entry name" value="Patatin"/>
    <property type="match status" value="1"/>
</dbReference>
<sequence length="1275" mass="144862">MAHRRANVVDLDAESDDDVLGSLAIEHGVQLQPSLDFASQENLRQTPVSWPPPPTRFIGEKAAKLAIPTRCYLCPKKVYLRDLVMCSNCGPAHKPAHSSCLARFCGHQTNIGLGRGNITDDMCEEIKYVDYVFTRYLLDTTALRHNKKALHAEDALCTWIGVPYYQYGKKPQIYVWPRLQCILDQGPVTAVKRHPSLVSFIGDTGSGKSTLIRAMIQMIRPGETHHAPVPGSPDDDFRSTSSDIHVYGDPNTRQTSYPIFYVDCEGFVGGANPIAREQIASLNQRRTARDHRMNHTELREQELFKNVEHYNQTARKPLINLQWGKLVPLPRATHPDEPRTRRRRAHVDDETQEKIVKRVYPKILYAFSDVICFVTANSRSSQHFLKRLIEWAKEAYDRILNQRVKPAVIIIINKYNDDATDTQRDLTQEMLQTFEQTQTYSELVDFWTQRQRRIQSARDVLDCYYRSIKVISVPVYGRRSLPSTATSISTAIQRLYSEIQASTKEIRDQRETSNTSFDVARLDKFLNDSLRALAKDYRSSLDFHRLAAGISLRPKLFSEHLAGTMANLAQTRGLDETDDVGGEQDVADDLARFAAASIAVQLPWDQDEGEIQNQRESLVQQARDGFELYRWRDWRCEAIERRGTRRCRNYPKLHRKGHQFERSKDKQAAVVSVDDVEEDSHMCTWDPERFHNIVWRELRRLTTKTAARRRLTVLGAETEISDVKSQRTCLMCLSHCPSNMLPCRGGGHGICEDCVRRFADQFDFSPVLELEECPLGCSFTTGSWSVRVKPKTAGPRVLALDGGGGVRAIVQLAILNQIEREAGIRIDELFDLVVGTGTGGIVALGFFHQGWIPENSISTFQKLAKHAFSLRMRLGAPVIKSLVQPFCSFRYTSGSVERAMQEHFGTTANMFESSIGDKKKADWVKVGVMTCLQSQNQSGLVANYSRDLNGSSENDPLIRAEQKSKDFKIWEAARATTAAPFYFQPFTHHSGTYEDGAMADEHPMHLAFSECSKIWPGSSRPDILVSIGTGLVVDEAGQRKTQNDPKTEQLISILPAVIRKQVETSYNTIKSTNACENAWKEFVQDHPADRRDCHRLNIALDKDVKLDDVKEMGALNKAFKKYLDHKPYFYEPFSSLDDHVCAVSRRLIASLFCFSHKLNERMRGGHARGWIFCRIEPGSSAAKWLSELDLQFRVLHEPTSPEENGPLPRHNGSRITRFTRIRFASESRRFDPQDMVALVTIRLIEGSFRRAIQLHSPAWRGPHDQWEAISGFQSL</sequence>
<dbReference type="PANTHER" id="PTHR24185:SF1">
    <property type="entry name" value="CALCIUM-INDEPENDENT PHOSPHOLIPASE A2-GAMMA"/>
    <property type="match status" value="1"/>
</dbReference>
<dbReference type="InterPro" id="IPR027417">
    <property type="entry name" value="P-loop_NTPase"/>
</dbReference>
<evidence type="ECO:0000256" key="2">
    <source>
        <dbReference type="ARBA" id="ARBA00022963"/>
    </source>
</evidence>
<feature type="domain" description="PNPLA" evidence="5">
    <location>
        <begin position="799"/>
        <end position="1008"/>
    </location>
</feature>
<dbReference type="Gene3D" id="3.40.50.300">
    <property type="entry name" value="P-loop containing nucleotide triphosphate hydrolases"/>
    <property type="match status" value="1"/>
</dbReference>
<dbReference type="Gene3D" id="3.40.1090.10">
    <property type="entry name" value="Cytosolic phospholipase A2 catalytic domain"/>
    <property type="match status" value="1"/>
</dbReference>